<keyword evidence="1" id="KW-0732">Signal</keyword>
<proteinExistence type="predicted"/>
<feature type="signal peptide" evidence="1">
    <location>
        <begin position="1"/>
        <end position="16"/>
    </location>
</feature>
<keyword evidence="3" id="KW-1185">Reference proteome</keyword>
<reference evidence="2 3" key="1">
    <citation type="journal article" date="2024" name="Commun. Biol.">
        <title>Comparative genomic analysis of thermophilic fungi reveals convergent evolutionary adaptations and gene losses.</title>
        <authorList>
            <person name="Steindorff A.S."/>
            <person name="Aguilar-Pontes M.V."/>
            <person name="Robinson A.J."/>
            <person name="Andreopoulos B."/>
            <person name="LaButti K."/>
            <person name="Kuo A."/>
            <person name="Mondo S."/>
            <person name="Riley R."/>
            <person name="Otillar R."/>
            <person name="Haridas S."/>
            <person name="Lipzen A."/>
            <person name="Grimwood J."/>
            <person name="Schmutz J."/>
            <person name="Clum A."/>
            <person name="Reid I.D."/>
            <person name="Moisan M.C."/>
            <person name="Butler G."/>
            <person name="Nguyen T.T.M."/>
            <person name="Dewar K."/>
            <person name="Conant G."/>
            <person name="Drula E."/>
            <person name="Henrissat B."/>
            <person name="Hansel C."/>
            <person name="Singer S."/>
            <person name="Hutchinson M.I."/>
            <person name="de Vries R.P."/>
            <person name="Natvig D.O."/>
            <person name="Powell A.J."/>
            <person name="Tsang A."/>
            <person name="Grigoriev I.V."/>
        </authorList>
    </citation>
    <scope>NUCLEOTIDE SEQUENCE [LARGE SCALE GENOMIC DNA]</scope>
    <source>
        <strain evidence="2 3">ATCC 24622</strain>
    </source>
</reference>
<protein>
    <submittedName>
        <fullName evidence="2">Uncharacterized protein</fullName>
    </submittedName>
</protein>
<evidence type="ECO:0000313" key="3">
    <source>
        <dbReference type="Proteomes" id="UP001586593"/>
    </source>
</evidence>
<dbReference type="Proteomes" id="UP001586593">
    <property type="component" value="Unassembled WGS sequence"/>
</dbReference>
<feature type="chain" id="PRO_5045280760" evidence="1">
    <location>
        <begin position="17"/>
        <end position="150"/>
    </location>
</feature>
<name>A0ABR3X2C8_9PEZI</name>
<evidence type="ECO:0000256" key="1">
    <source>
        <dbReference type="SAM" id="SignalP"/>
    </source>
</evidence>
<accession>A0ABR3X2C8</accession>
<gene>
    <name evidence="2" type="ORF">VTK73DRAFT_2922</name>
</gene>
<dbReference type="EMBL" id="JAZHXJ010000187">
    <property type="protein sequence ID" value="KAL1869848.1"/>
    <property type="molecule type" value="Genomic_DNA"/>
</dbReference>
<comment type="caution">
    <text evidence="2">The sequence shown here is derived from an EMBL/GenBank/DDBJ whole genome shotgun (WGS) entry which is preliminary data.</text>
</comment>
<sequence length="150" mass="16416">MKLFTSVGLLVGFVVAESLDVACPTVTQQILNPSCRKRCNSADCTFVTTVQNPCGCPATVPTATLLAPCEAGCPYDGCAVEFRSIQQSCTPTSSHWTRRCVLKSWKLSHCELQDAKVPAQALPPRPFYTTSARPLFFEQLPEHLQPNVQN</sequence>
<organism evidence="2 3">
    <name type="scientific">Phialemonium thermophilum</name>
    <dbReference type="NCBI Taxonomy" id="223376"/>
    <lineage>
        <taxon>Eukaryota</taxon>
        <taxon>Fungi</taxon>
        <taxon>Dikarya</taxon>
        <taxon>Ascomycota</taxon>
        <taxon>Pezizomycotina</taxon>
        <taxon>Sordariomycetes</taxon>
        <taxon>Sordariomycetidae</taxon>
        <taxon>Cephalothecales</taxon>
        <taxon>Cephalothecaceae</taxon>
        <taxon>Phialemonium</taxon>
    </lineage>
</organism>
<evidence type="ECO:0000313" key="2">
    <source>
        <dbReference type="EMBL" id="KAL1869848.1"/>
    </source>
</evidence>